<evidence type="ECO:0000313" key="1">
    <source>
        <dbReference type="EMBL" id="GAD43588.1"/>
    </source>
</evidence>
<dbReference type="AlphaFoldDB" id="U2ZM23"/>
<dbReference type="EMBL" id="BASX01000001">
    <property type="protein sequence ID" value="GAD43588.1"/>
    <property type="molecule type" value="Genomic_DNA"/>
</dbReference>
<comment type="caution">
    <text evidence="1">The sequence shown here is derived from an EMBL/GenBank/DDBJ whole genome shotgun (WGS) entry which is preliminary data.</text>
</comment>
<dbReference type="Proteomes" id="UP000016985">
    <property type="component" value="Unassembled WGS sequence"/>
</dbReference>
<keyword evidence="2" id="KW-1185">Reference proteome</keyword>
<sequence>MIAQHLTLDFPEKVKKLVLAVMADQSTSLLEKRVKNWLLLAREGIIQNRCWI</sequence>
<protein>
    <submittedName>
        <fullName evidence="1">Uncharacterized protein</fullName>
    </submittedName>
</protein>
<evidence type="ECO:0000313" key="2">
    <source>
        <dbReference type="Proteomes" id="UP000016985"/>
    </source>
</evidence>
<proteinExistence type="predicted"/>
<accession>U2ZM23</accession>
<gene>
    <name evidence="1" type="ORF">ANG5_0116</name>
</gene>
<organism evidence="1 2">
    <name type="scientific">Streptococcus constellatus subsp. pharyngis SK1060 = CCUG 46377</name>
    <dbReference type="NCBI Taxonomy" id="1035184"/>
    <lineage>
        <taxon>Bacteria</taxon>
        <taxon>Bacillati</taxon>
        <taxon>Bacillota</taxon>
        <taxon>Bacilli</taxon>
        <taxon>Lactobacillales</taxon>
        <taxon>Streptococcaceae</taxon>
        <taxon>Streptococcus</taxon>
        <taxon>Streptococcus anginosus group</taxon>
    </lineage>
</organism>
<reference evidence="1 2" key="1">
    <citation type="submission" date="2013-09" db="EMBL/GenBank/DDBJ databases">
        <title>Genome Sequences of seven clinical isolates and type strains of anginosus group streptococci.</title>
        <authorList>
            <person name="Maruyama F."/>
            <person name="Sakurai A."/>
            <person name="Ogura Y."/>
            <person name="Homma H."/>
            <person name="Takahashi N."/>
            <person name="Ohtsubo Y."/>
            <person name="Hoshino T."/>
            <person name="Okahashi N."/>
            <person name="Nakagawa I."/>
            <person name="Kimura S."/>
            <person name="Fujiwara T."/>
            <person name="Hayashi T."/>
            <person name="Shintani S."/>
        </authorList>
    </citation>
    <scope>NUCLEOTIDE SEQUENCE [LARGE SCALE GENOMIC DNA]</scope>
    <source>
        <strain evidence="2">CCUG46377</strain>
    </source>
</reference>
<name>U2ZM23_STRCV</name>